<dbReference type="RefSeq" id="WP_307398369.1">
    <property type="nucleotide sequence ID" value="NZ_BAAADK010000045.1"/>
</dbReference>
<comment type="caution">
    <text evidence="2">The sequence shown here is derived from an EMBL/GenBank/DDBJ whole genome shotgun (WGS) entry which is preliminary data.</text>
</comment>
<name>A0ABT9W5N8_9BACI</name>
<dbReference type="EMBL" id="JAUSTY010000040">
    <property type="protein sequence ID" value="MDQ0168551.1"/>
    <property type="molecule type" value="Genomic_DNA"/>
</dbReference>
<reference evidence="2 3" key="1">
    <citation type="submission" date="2023-07" db="EMBL/GenBank/DDBJ databases">
        <title>Genomic Encyclopedia of Type Strains, Phase IV (KMG-IV): sequencing the most valuable type-strain genomes for metagenomic binning, comparative biology and taxonomic classification.</title>
        <authorList>
            <person name="Goeker M."/>
        </authorList>
    </citation>
    <scope>NUCLEOTIDE SEQUENCE [LARGE SCALE GENOMIC DNA]</scope>
    <source>
        <strain evidence="2 3">DSM 12751</strain>
    </source>
</reference>
<dbReference type="PROSITE" id="PS51257">
    <property type="entry name" value="PROKAR_LIPOPROTEIN"/>
    <property type="match status" value="1"/>
</dbReference>
<keyword evidence="1" id="KW-0732">Signal</keyword>
<organism evidence="2 3">
    <name type="scientific">Caldalkalibacillus horti</name>
    <dbReference type="NCBI Taxonomy" id="77523"/>
    <lineage>
        <taxon>Bacteria</taxon>
        <taxon>Bacillati</taxon>
        <taxon>Bacillota</taxon>
        <taxon>Bacilli</taxon>
        <taxon>Bacillales</taxon>
        <taxon>Bacillaceae</taxon>
        <taxon>Caldalkalibacillus</taxon>
    </lineage>
</organism>
<evidence type="ECO:0008006" key="4">
    <source>
        <dbReference type="Google" id="ProtNLM"/>
    </source>
</evidence>
<evidence type="ECO:0000313" key="3">
    <source>
        <dbReference type="Proteomes" id="UP001235840"/>
    </source>
</evidence>
<proteinExistence type="predicted"/>
<accession>A0ABT9W5N8</accession>
<feature type="chain" id="PRO_5047374817" description="Lipoprotein" evidence="1">
    <location>
        <begin position="21"/>
        <end position="173"/>
    </location>
</feature>
<evidence type="ECO:0000313" key="2">
    <source>
        <dbReference type="EMBL" id="MDQ0168551.1"/>
    </source>
</evidence>
<evidence type="ECO:0000256" key="1">
    <source>
        <dbReference type="SAM" id="SignalP"/>
    </source>
</evidence>
<feature type="signal peptide" evidence="1">
    <location>
        <begin position="1"/>
        <end position="20"/>
    </location>
</feature>
<sequence length="173" mass="20025">MLKKSIFIMFVLIFACILFSGCNQKDPDKVVLVPYEVVLNETSKIEQPIAIPEEEQVNLNVFKNVSMFNEWWQSNELTDSPLEIEGSEHIVFVFEIYESEFCDVHLNSMDLGADRKSIFITLQEKITDDYNCPTVFDKQKTLVVSVERGDITDVTQFVVRTRKTHTFTQDIQS</sequence>
<dbReference type="Proteomes" id="UP001235840">
    <property type="component" value="Unassembled WGS sequence"/>
</dbReference>
<keyword evidence="3" id="KW-1185">Reference proteome</keyword>
<protein>
    <recommendedName>
        <fullName evidence="4">Lipoprotein</fullName>
    </recommendedName>
</protein>
<gene>
    <name evidence="2" type="ORF">J2S11_004513</name>
</gene>